<dbReference type="Pfam" id="PF00155">
    <property type="entry name" value="Aminotran_1_2"/>
    <property type="match status" value="1"/>
</dbReference>
<dbReference type="EMBL" id="DS995706">
    <property type="protein sequence ID" value="EEQ33784.1"/>
    <property type="molecule type" value="Genomic_DNA"/>
</dbReference>
<dbReference type="Gene3D" id="3.90.1150.10">
    <property type="entry name" value="Aspartate Aminotransferase, domain 1"/>
    <property type="match status" value="1"/>
</dbReference>
<keyword evidence="3" id="KW-1185">Reference proteome</keyword>
<dbReference type="GeneID" id="9222414"/>
<dbReference type="HOGENOM" id="CLU_017584_0_6_1"/>
<dbReference type="RefSeq" id="XP_002844639.1">
    <property type="nucleotide sequence ID" value="XM_002844593.1"/>
</dbReference>
<dbReference type="InterPro" id="IPR004839">
    <property type="entry name" value="Aminotransferase_I/II_large"/>
</dbReference>
<dbReference type="GO" id="GO:0030170">
    <property type="term" value="F:pyridoxal phosphate binding"/>
    <property type="evidence" value="ECO:0007669"/>
    <property type="project" value="InterPro"/>
</dbReference>
<dbReference type="PANTHER" id="PTHR42858:SF1">
    <property type="entry name" value="LD15494P"/>
    <property type="match status" value="1"/>
</dbReference>
<dbReference type="VEuPathDB" id="FungiDB:MCYG_06603"/>
<dbReference type="InterPro" id="IPR015421">
    <property type="entry name" value="PyrdxlP-dep_Trfase_major"/>
</dbReference>
<reference evidence="3" key="1">
    <citation type="journal article" date="2012" name="MBio">
        <title>Comparative genome analysis of Trichophyton rubrum and related dermatophytes reveals candidate genes involved in infection.</title>
        <authorList>
            <person name="Martinez D.A."/>
            <person name="Oliver B.G."/>
            <person name="Graeser Y."/>
            <person name="Goldberg J.M."/>
            <person name="Li W."/>
            <person name="Martinez-Rossi N.M."/>
            <person name="Monod M."/>
            <person name="Shelest E."/>
            <person name="Barton R.C."/>
            <person name="Birch E."/>
            <person name="Brakhage A.A."/>
            <person name="Chen Z."/>
            <person name="Gurr S.J."/>
            <person name="Heiman D."/>
            <person name="Heitman J."/>
            <person name="Kosti I."/>
            <person name="Rossi A."/>
            <person name="Saif S."/>
            <person name="Samalova M."/>
            <person name="Saunders C.W."/>
            <person name="Shea T."/>
            <person name="Summerbell R.C."/>
            <person name="Xu J."/>
            <person name="Young S."/>
            <person name="Zeng Q."/>
            <person name="Birren B.W."/>
            <person name="Cuomo C.A."/>
            <person name="White T.C."/>
        </authorList>
    </citation>
    <scope>NUCLEOTIDE SEQUENCE [LARGE SCALE GENOMIC DNA]</scope>
    <source>
        <strain evidence="3">ATCC MYA-4605 / CBS 113480</strain>
    </source>
</reference>
<dbReference type="FunFam" id="3.40.640.10:FF:000080">
    <property type="entry name" value="Aminotransferase, putative"/>
    <property type="match status" value="1"/>
</dbReference>
<keyword evidence="2" id="KW-0808">Transferase</keyword>
<evidence type="ECO:0000259" key="1">
    <source>
        <dbReference type="Pfam" id="PF00155"/>
    </source>
</evidence>
<dbReference type="InterPro" id="IPR015422">
    <property type="entry name" value="PyrdxlP-dep_Trfase_small"/>
</dbReference>
<keyword evidence="2" id="KW-0032">Aminotransferase</keyword>
<evidence type="ECO:0000313" key="3">
    <source>
        <dbReference type="Proteomes" id="UP000002035"/>
    </source>
</evidence>
<dbReference type="CDD" id="cd00609">
    <property type="entry name" value="AAT_like"/>
    <property type="match status" value="1"/>
</dbReference>
<dbReference type="SUPFAM" id="SSF53383">
    <property type="entry name" value="PLP-dependent transferases"/>
    <property type="match status" value="1"/>
</dbReference>
<dbReference type="STRING" id="554155.C5FV50"/>
<dbReference type="Gene3D" id="3.40.640.10">
    <property type="entry name" value="Type I PLP-dependent aspartate aminotransferase-like (Major domain)"/>
    <property type="match status" value="1"/>
</dbReference>
<dbReference type="eggNOG" id="KOG0634">
    <property type="taxonomic scope" value="Eukaryota"/>
</dbReference>
<dbReference type="OMA" id="MIALDSM"/>
<dbReference type="GO" id="GO:0047536">
    <property type="term" value="F:2-aminoadipate transaminase activity"/>
    <property type="evidence" value="ECO:0007669"/>
    <property type="project" value="TreeGrafter"/>
</dbReference>
<sequence length="473" mass="51902">MTVRYSQKPINLFRGWPHPSLHPTTALSDASTAVLGSPTLSDPALGYGPDEGDPSLRKEIARWLTAFYEPREAVEANRIVISGGASQNLACVLQVYSDPVYTRNIWLVSPTYYLACGIFEDSGFGDKMRAVREDAEGIDLEFLEREMRKSEERAVADGNLAPKSKLPKPWRKIYKHVIYATPTFSNPSSRIMSLRRRTQLVRLARQYDALVVTDDVYDFLQWHSDPSSSQPQRTTAVAPRLVDIDRFLDGGPSDEFGHCMSNGSFSKLLGPGCRVGWAEGTEKFVYGVGQTGSTRSGGAPSQLTSTFIRRLLSGGFIQSYIPEVLCPAYSRRYHILSSAIEKYLNPLGVTAIKPLSPDNASSSSSSPATEDIPSDVSGGYFFWLRLPPGVESDRVAKVAAEELNLKIAEGEKFKVTGAAAKPDYEDTNEPLEGFVRICLAYVDEDVLEEGIQRLAQAVERAQPSKATGGGLAL</sequence>
<organism evidence="2 3">
    <name type="scientific">Arthroderma otae (strain ATCC MYA-4605 / CBS 113480)</name>
    <name type="common">Microsporum canis</name>
    <dbReference type="NCBI Taxonomy" id="554155"/>
    <lineage>
        <taxon>Eukaryota</taxon>
        <taxon>Fungi</taxon>
        <taxon>Dikarya</taxon>
        <taxon>Ascomycota</taxon>
        <taxon>Pezizomycotina</taxon>
        <taxon>Eurotiomycetes</taxon>
        <taxon>Eurotiomycetidae</taxon>
        <taxon>Onygenales</taxon>
        <taxon>Arthrodermataceae</taxon>
        <taxon>Microsporum</taxon>
    </lineage>
</organism>
<accession>C5FV50</accession>
<dbReference type="OrthoDB" id="7042322at2759"/>
<proteinExistence type="predicted"/>
<name>C5FV50_ARTOC</name>
<evidence type="ECO:0000313" key="2">
    <source>
        <dbReference type="EMBL" id="EEQ33784.1"/>
    </source>
</evidence>
<dbReference type="InterPro" id="IPR015424">
    <property type="entry name" value="PyrdxlP-dep_Trfase"/>
</dbReference>
<protein>
    <submittedName>
        <fullName evidence="2">Aminotransferase</fullName>
    </submittedName>
</protein>
<dbReference type="AlphaFoldDB" id="C5FV50"/>
<feature type="domain" description="Aminotransferase class I/classII large" evidence="1">
    <location>
        <begin position="44"/>
        <end position="288"/>
    </location>
</feature>
<gene>
    <name evidence="2" type="ORF">MCYG_06603</name>
</gene>
<dbReference type="Proteomes" id="UP000002035">
    <property type="component" value="Unassembled WGS sequence"/>
</dbReference>
<dbReference type="PANTHER" id="PTHR42858">
    <property type="entry name" value="AMINOTRANSFERASE"/>
    <property type="match status" value="1"/>
</dbReference>